<evidence type="ECO:0000259" key="2">
    <source>
        <dbReference type="Pfam" id="PF01266"/>
    </source>
</evidence>
<dbReference type="GO" id="GO:0005737">
    <property type="term" value="C:cytoplasm"/>
    <property type="evidence" value="ECO:0007669"/>
    <property type="project" value="TreeGrafter"/>
</dbReference>
<comment type="caution">
    <text evidence="3">The sequence shown here is derived from an EMBL/GenBank/DDBJ whole genome shotgun (WGS) entry which is preliminary data.</text>
</comment>
<dbReference type="EMBL" id="JAUEPU010000017">
    <property type="protein sequence ID" value="KAK0495584.1"/>
    <property type="molecule type" value="Genomic_DNA"/>
</dbReference>
<dbReference type="PANTHER" id="PTHR13847">
    <property type="entry name" value="SARCOSINE DEHYDROGENASE-RELATED"/>
    <property type="match status" value="1"/>
</dbReference>
<evidence type="ECO:0000256" key="1">
    <source>
        <dbReference type="SAM" id="SignalP"/>
    </source>
</evidence>
<dbReference type="PANTHER" id="PTHR13847:SF260">
    <property type="entry name" value="FAD DEPENDENT OXIDOREDUCTASE DOMAIN-CONTAINING PROTEIN"/>
    <property type="match status" value="1"/>
</dbReference>
<protein>
    <submittedName>
        <fullName evidence="3">FAD dependent oxidoreductase-domain-containing protein</fullName>
    </submittedName>
</protein>
<dbReference type="InterPro" id="IPR036188">
    <property type="entry name" value="FAD/NAD-bd_sf"/>
</dbReference>
<keyword evidence="1" id="KW-0732">Signal</keyword>
<reference evidence="3" key="1">
    <citation type="submission" date="2023-06" db="EMBL/GenBank/DDBJ databases">
        <authorList>
            <consortium name="Lawrence Berkeley National Laboratory"/>
            <person name="Ahrendt S."/>
            <person name="Sahu N."/>
            <person name="Indic B."/>
            <person name="Wong-Bajracharya J."/>
            <person name="Merenyi Z."/>
            <person name="Ke H.-M."/>
            <person name="Monk M."/>
            <person name="Kocsube S."/>
            <person name="Drula E."/>
            <person name="Lipzen A."/>
            <person name="Balint B."/>
            <person name="Henrissat B."/>
            <person name="Andreopoulos B."/>
            <person name="Martin F.M."/>
            <person name="Harder C.B."/>
            <person name="Rigling D."/>
            <person name="Ford K.L."/>
            <person name="Foster G.D."/>
            <person name="Pangilinan J."/>
            <person name="Papanicolaou A."/>
            <person name="Barry K."/>
            <person name="LaButti K."/>
            <person name="Viragh M."/>
            <person name="Koriabine M."/>
            <person name="Yan M."/>
            <person name="Riley R."/>
            <person name="Champramary S."/>
            <person name="Plett K.L."/>
            <person name="Tsai I.J."/>
            <person name="Slot J."/>
            <person name="Sipos G."/>
            <person name="Plett J."/>
            <person name="Nagy L.G."/>
            <person name="Grigoriev I.V."/>
        </authorList>
    </citation>
    <scope>NUCLEOTIDE SEQUENCE</scope>
    <source>
        <strain evidence="3">HWK02</strain>
    </source>
</reference>
<proteinExistence type="predicted"/>
<dbReference type="SUPFAM" id="SSF51905">
    <property type="entry name" value="FAD/NAD(P)-binding domain"/>
    <property type="match status" value="1"/>
</dbReference>
<dbReference type="AlphaFoldDB" id="A0AA39USJ7"/>
<accession>A0AA39USJ7</accession>
<evidence type="ECO:0000313" key="3">
    <source>
        <dbReference type="EMBL" id="KAK0495584.1"/>
    </source>
</evidence>
<feature type="signal peptide" evidence="1">
    <location>
        <begin position="1"/>
        <end position="25"/>
    </location>
</feature>
<dbReference type="Proteomes" id="UP001175228">
    <property type="component" value="Unassembled WGS sequence"/>
</dbReference>
<keyword evidence="4" id="KW-1185">Reference proteome</keyword>
<gene>
    <name evidence="3" type="ORF">EDD18DRAFT_1354035</name>
</gene>
<evidence type="ECO:0000313" key="4">
    <source>
        <dbReference type="Proteomes" id="UP001175228"/>
    </source>
</evidence>
<organism evidence="3 4">
    <name type="scientific">Armillaria luteobubalina</name>
    <dbReference type="NCBI Taxonomy" id="153913"/>
    <lineage>
        <taxon>Eukaryota</taxon>
        <taxon>Fungi</taxon>
        <taxon>Dikarya</taxon>
        <taxon>Basidiomycota</taxon>
        <taxon>Agaricomycotina</taxon>
        <taxon>Agaricomycetes</taxon>
        <taxon>Agaricomycetidae</taxon>
        <taxon>Agaricales</taxon>
        <taxon>Marasmiineae</taxon>
        <taxon>Physalacriaceae</taxon>
        <taxon>Armillaria</taxon>
    </lineage>
</organism>
<sequence>MLEMLFHCLALQIAYVFSAILSVLADDPPAGIHALPVANMTSSFWLNSPANPNPLRDIGSEGLLTPNADVCIIGSGLTGVSAAYHLSQSDIASHLKVVVLEAREFCSGATGRNGGFLSAASCTSFVELQEEYGTNEALRGLLLEHHSYNFTIGVLERHGLLNETSILFGDSVHLFEAEDEYASNKADCDAANAAGVDMTGINWWTADYWFNTSSYGAYTNPFAITWPQKIATQMYLLAEQKFDLSLHTHTPVLSYVIHATNGYAASLIPHMWGYEGIMPERGQMIAIRAGVDLKELSTDGWSTDTGYWIPQLDDGKLPIVLFGADSSAFNGTGHVHNTTNDLEVVQSTLDLEVAYLPRLQPKSYIKGTPAEYGWTGIMGYTSTGDPFVGPVIDNVNHVKYANQYISAGYNGHGMPRTGACAEVVVEMIIANITGKEWIQPDWFPSRYLTWNKVQ</sequence>
<dbReference type="Gene3D" id="3.30.9.10">
    <property type="entry name" value="D-Amino Acid Oxidase, subunit A, domain 2"/>
    <property type="match status" value="2"/>
</dbReference>
<dbReference type="Gene3D" id="3.50.50.60">
    <property type="entry name" value="FAD/NAD(P)-binding domain"/>
    <property type="match status" value="2"/>
</dbReference>
<feature type="chain" id="PRO_5041425744" evidence="1">
    <location>
        <begin position="26"/>
        <end position="454"/>
    </location>
</feature>
<dbReference type="Pfam" id="PF01266">
    <property type="entry name" value="DAO"/>
    <property type="match status" value="1"/>
</dbReference>
<dbReference type="InterPro" id="IPR006076">
    <property type="entry name" value="FAD-dep_OxRdtase"/>
</dbReference>
<name>A0AA39USJ7_9AGAR</name>
<feature type="domain" description="FAD dependent oxidoreductase" evidence="2">
    <location>
        <begin position="69"/>
        <end position="427"/>
    </location>
</feature>